<evidence type="ECO:0000313" key="1">
    <source>
        <dbReference type="EMBL" id="NMW84709.1"/>
    </source>
</evidence>
<accession>A0A848RH02</accession>
<keyword evidence="2" id="KW-1185">Reference proteome</keyword>
<dbReference type="Proteomes" id="UP000568273">
    <property type="component" value="Unassembled WGS sequence"/>
</dbReference>
<dbReference type="EMBL" id="JABDSR010000003">
    <property type="protein sequence ID" value="NMW84709.1"/>
    <property type="molecule type" value="Genomic_DNA"/>
</dbReference>
<evidence type="ECO:0000313" key="2">
    <source>
        <dbReference type="Proteomes" id="UP000568273"/>
    </source>
</evidence>
<name>A0A848RH02_9FIRM</name>
<comment type="caution">
    <text evidence="1">The sequence shown here is derived from an EMBL/GenBank/DDBJ whole genome shotgun (WGS) entry which is preliminary data.</text>
</comment>
<gene>
    <name evidence="1" type="ORF">HKO22_02985</name>
</gene>
<dbReference type="AlphaFoldDB" id="A0A848RH02"/>
<reference evidence="1" key="1">
    <citation type="submission" date="2020-04" db="EMBL/GenBank/DDBJ databases">
        <title>Peptoniphilus sp. nov. isolated from swine feces.</title>
        <authorList>
            <person name="Ryu S.W."/>
        </authorList>
    </citation>
    <scope>NUCLEOTIDE SEQUENCE [LARGE SCALE GENOMIC DNA]</scope>
    <source>
        <strain evidence="1">AGMB00490</strain>
    </source>
</reference>
<sequence length="136" mass="15988">MLKCNIGFEQTCEEEMKSMLDTILDDIQTYEGIVWDYATQKYFEYNFYNGTRTYSTEASKQNLCLWQYEDSNLYCNVLKYLEDAISISYNVEQKELFYVREGVQILLMDILDTLNIDSGNIISPTTVKVILDFLKD</sequence>
<proteinExistence type="predicted"/>
<dbReference type="RefSeq" id="WP_169968436.1">
    <property type="nucleotide sequence ID" value="NZ_JABDSR010000003.1"/>
</dbReference>
<protein>
    <submittedName>
        <fullName evidence="1">Uncharacterized protein</fullName>
    </submittedName>
</protein>
<organism evidence="1 2">
    <name type="scientific">Peptoniphilus faecalis</name>
    <dbReference type="NCBI Taxonomy" id="2731255"/>
    <lineage>
        <taxon>Bacteria</taxon>
        <taxon>Bacillati</taxon>
        <taxon>Bacillota</taxon>
        <taxon>Tissierellia</taxon>
        <taxon>Tissierellales</taxon>
        <taxon>Peptoniphilaceae</taxon>
        <taxon>Peptoniphilus</taxon>
    </lineage>
</organism>